<name>A0ABN3DCH5_9ACTN</name>
<keyword evidence="2" id="KW-0378">Hydrolase</keyword>
<dbReference type="SUPFAM" id="SSF53474">
    <property type="entry name" value="alpha/beta-Hydrolases"/>
    <property type="match status" value="1"/>
</dbReference>
<dbReference type="Proteomes" id="UP001500305">
    <property type="component" value="Unassembled WGS sequence"/>
</dbReference>
<dbReference type="InterPro" id="IPR029058">
    <property type="entry name" value="AB_hydrolase_fold"/>
</dbReference>
<accession>A0ABN3DCH5</accession>
<protein>
    <submittedName>
        <fullName evidence="2">Alpha/beta hydrolase family protein</fullName>
    </submittedName>
</protein>
<evidence type="ECO:0000259" key="1">
    <source>
        <dbReference type="Pfam" id="PF06259"/>
    </source>
</evidence>
<evidence type="ECO:0000313" key="2">
    <source>
        <dbReference type="EMBL" id="GAA2227431.1"/>
    </source>
</evidence>
<reference evidence="2 3" key="1">
    <citation type="journal article" date="2019" name="Int. J. Syst. Evol. Microbiol.">
        <title>The Global Catalogue of Microorganisms (GCM) 10K type strain sequencing project: providing services to taxonomists for standard genome sequencing and annotation.</title>
        <authorList>
            <consortium name="The Broad Institute Genomics Platform"/>
            <consortium name="The Broad Institute Genome Sequencing Center for Infectious Disease"/>
            <person name="Wu L."/>
            <person name="Ma J."/>
        </authorList>
    </citation>
    <scope>NUCLEOTIDE SEQUENCE [LARGE SCALE GENOMIC DNA]</scope>
    <source>
        <strain evidence="2 3">JCM 7356</strain>
    </source>
</reference>
<sequence length="410" mass="43010">MQRRLTKRRLSQYTAARRRRIKRALIGAFAGCAVLVDAGAAAAQAAAATEQLAISTPPAGSTEWAADHSLGRSLPDPATADARTVAAFFASLTPEQATRLVARYPLVVGNLDGAPVKLRYQANRLAIRAEADRWRFRAADPKLTANDRSAARLRADNTEELLAPGRQVLAFDPRGRGLVSEVYGDLASAQKVAVLVPGSDADLAHFDQPSDPLRSPSGMARALFDEEHRQSPGTRTAVIAWTGYVTPLGLGPDAVTSRLAEVGAPRLERLLDGLGATSHPETPPALFCHSYGSVVCGIAAPKIHEDRPTDLVVFGSPGMGVQNASGLGDGVRVWAARNPTDWIGNVPYLEVGGLGHGADPTGEGFGAIRVSSAGAAGHTGYFAPNTASLHNFGDIALGRYASVTHPPATS</sequence>
<dbReference type="Pfam" id="PF06259">
    <property type="entry name" value="Abhydrolase_8"/>
    <property type="match status" value="1"/>
</dbReference>
<comment type="caution">
    <text evidence="2">The sequence shown here is derived from an EMBL/GenBank/DDBJ whole genome shotgun (WGS) entry which is preliminary data.</text>
</comment>
<feature type="domain" description="DUF1023" evidence="1">
    <location>
        <begin position="172"/>
        <end position="350"/>
    </location>
</feature>
<organism evidence="2 3">
    <name type="scientific">Kitasatospora cystarginea</name>
    <dbReference type="NCBI Taxonomy" id="58350"/>
    <lineage>
        <taxon>Bacteria</taxon>
        <taxon>Bacillati</taxon>
        <taxon>Actinomycetota</taxon>
        <taxon>Actinomycetes</taxon>
        <taxon>Kitasatosporales</taxon>
        <taxon>Streptomycetaceae</taxon>
        <taxon>Kitasatospora</taxon>
    </lineage>
</organism>
<dbReference type="RefSeq" id="WP_344634352.1">
    <property type="nucleotide sequence ID" value="NZ_BAAATR010000001.1"/>
</dbReference>
<gene>
    <name evidence="2" type="ORF">GCM10010430_03600</name>
</gene>
<dbReference type="GO" id="GO:0016787">
    <property type="term" value="F:hydrolase activity"/>
    <property type="evidence" value="ECO:0007669"/>
    <property type="project" value="UniProtKB-KW"/>
</dbReference>
<evidence type="ECO:0000313" key="3">
    <source>
        <dbReference type="Proteomes" id="UP001500305"/>
    </source>
</evidence>
<dbReference type="InterPro" id="IPR010427">
    <property type="entry name" value="DUF1023"/>
</dbReference>
<keyword evidence="3" id="KW-1185">Reference proteome</keyword>
<dbReference type="EMBL" id="BAAATR010000001">
    <property type="protein sequence ID" value="GAA2227431.1"/>
    <property type="molecule type" value="Genomic_DNA"/>
</dbReference>
<proteinExistence type="predicted"/>